<dbReference type="InterPro" id="IPR036388">
    <property type="entry name" value="WH-like_DNA-bd_sf"/>
</dbReference>
<dbReference type="InterPro" id="IPR015424">
    <property type="entry name" value="PyrdxlP-dep_Trfase"/>
</dbReference>
<dbReference type="SUPFAM" id="SSF53383">
    <property type="entry name" value="PLP-dependent transferases"/>
    <property type="match status" value="1"/>
</dbReference>
<dbReference type="SMART" id="SM00345">
    <property type="entry name" value="HTH_GNTR"/>
    <property type="match status" value="1"/>
</dbReference>
<dbReference type="CDD" id="cd00609">
    <property type="entry name" value="AAT_like"/>
    <property type="match status" value="1"/>
</dbReference>
<evidence type="ECO:0000259" key="7">
    <source>
        <dbReference type="PROSITE" id="PS50949"/>
    </source>
</evidence>
<dbReference type="SUPFAM" id="SSF46785">
    <property type="entry name" value="Winged helix' DNA-binding domain"/>
    <property type="match status" value="1"/>
</dbReference>
<dbReference type="GO" id="GO:0008483">
    <property type="term" value="F:transaminase activity"/>
    <property type="evidence" value="ECO:0007669"/>
    <property type="project" value="UniProtKB-KW"/>
</dbReference>
<keyword evidence="3" id="KW-0663">Pyridoxal phosphate</keyword>
<evidence type="ECO:0000256" key="5">
    <source>
        <dbReference type="ARBA" id="ARBA00023125"/>
    </source>
</evidence>
<keyword evidence="8" id="KW-0808">Transferase</keyword>
<dbReference type="PANTHER" id="PTHR46577:SF1">
    <property type="entry name" value="HTH-TYPE TRANSCRIPTIONAL REGULATORY PROTEIN GABR"/>
    <property type="match status" value="1"/>
</dbReference>
<dbReference type="PANTHER" id="PTHR46577">
    <property type="entry name" value="HTH-TYPE TRANSCRIPTIONAL REGULATORY PROTEIN GABR"/>
    <property type="match status" value="1"/>
</dbReference>
<dbReference type="CDD" id="cd07377">
    <property type="entry name" value="WHTH_GntR"/>
    <property type="match status" value="1"/>
</dbReference>
<comment type="similarity">
    <text evidence="1">In the C-terminal section; belongs to the class-I pyridoxal-phosphate-dependent aminotransferase family.</text>
</comment>
<gene>
    <name evidence="8" type="ORF">EII39_07810</name>
</gene>
<evidence type="ECO:0000313" key="8">
    <source>
        <dbReference type="EMBL" id="RRC91573.1"/>
    </source>
</evidence>
<protein>
    <submittedName>
        <fullName evidence="8">PLP-dependent aminotransferase family protein</fullName>
    </submittedName>
</protein>
<dbReference type="Pfam" id="PF00392">
    <property type="entry name" value="GntR"/>
    <property type="match status" value="1"/>
</dbReference>
<keyword evidence="4" id="KW-0805">Transcription regulation</keyword>
<dbReference type="InterPro" id="IPR036390">
    <property type="entry name" value="WH_DNA-bd_sf"/>
</dbReference>
<dbReference type="Gene3D" id="3.40.640.10">
    <property type="entry name" value="Type I PLP-dependent aspartate aminotransferase-like (Major domain)"/>
    <property type="match status" value="1"/>
</dbReference>
<keyword evidence="5" id="KW-0238">DNA-binding</keyword>
<keyword evidence="6" id="KW-0804">Transcription</keyword>
<dbReference type="InterPro" id="IPR000524">
    <property type="entry name" value="Tscrpt_reg_HTH_GntR"/>
</dbReference>
<evidence type="ECO:0000256" key="6">
    <source>
        <dbReference type="ARBA" id="ARBA00023163"/>
    </source>
</evidence>
<evidence type="ECO:0000313" key="9">
    <source>
        <dbReference type="Proteomes" id="UP000277597"/>
    </source>
</evidence>
<evidence type="ECO:0000256" key="4">
    <source>
        <dbReference type="ARBA" id="ARBA00023015"/>
    </source>
</evidence>
<feature type="domain" description="HTH gntR-type" evidence="7">
    <location>
        <begin position="18"/>
        <end position="86"/>
    </location>
</feature>
<accession>A0A3P1S333</accession>
<keyword evidence="2 8" id="KW-0032">Aminotransferase</keyword>
<dbReference type="Proteomes" id="UP000277597">
    <property type="component" value="Unassembled WGS sequence"/>
</dbReference>
<proteinExistence type="inferred from homology"/>
<evidence type="ECO:0000256" key="2">
    <source>
        <dbReference type="ARBA" id="ARBA00022576"/>
    </source>
</evidence>
<dbReference type="InterPro" id="IPR051446">
    <property type="entry name" value="HTH_trans_reg/aminotransferase"/>
</dbReference>
<organism evidence="8 9">
    <name type="scientific">Streptococcus sanguinis</name>
    <dbReference type="NCBI Taxonomy" id="1305"/>
    <lineage>
        <taxon>Bacteria</taxon>
        <taxon>Bacillati</taxon>
        <taxon>Bacillota</taxon>
        <taxon>Bacilli</taxon>
        <taxon>Lactobacillales</taxon>
        <taxon>Streptococcaceae</taxon>
        <taxon>Streptococcus</taxon>
    </lineage>
</organism>
<reference evidence="8 9" key="1">
    <citation type="submission" date="2018-11" db="EMBL/GenBank/DDBJ databases">
        <title>Genomes From Bacteria Associated with the Canine Oral Cavity: a Test Case for Automated Genome-Based Taxonomic Assignment.</title>
        <authorList>
            <person name="Coil D.A."/>
            <person name="Jospin G."/>
            <person name="Darling A.E."/>
            <person name="Wallis C."/>
            <person name="Davis I.J."/>
            <person name="Harris S."/>
            <person name="Eisen J.A."/>
            <person name="Holcombe L.J."/>
            <person name="O'Flynn C."/>
        </authorList>
    </citation>
    <scope>NUCLEOTIDE SEQUENCE [LARGE SCALE GENOMIC DNA]</scope>
    <source>
        <strain evidence="8 9">OH953</strain>
    </source>
</reference>
<dbReference type="InterPro" id="IPR004839">
    <property type="entry name" value="Aminotransferase_I/II_large"/>
</dbReference>
<dbReference type="AlphaFoldDB" id="A0A3P1S333"/>
<dbReference type="RefSeq" id="WP_124765527.1">
    <property type="nucleotide sequence ID" value="NZ_JAQCSC010000002.1"/>
</dbReference>
<evidence type="ECO:0000256" key="1">
    <source>
        <dbReference type="ARBA" id="ARBA00005384"/>
    </source>
</evidence>
<dbReference type="PROSITE" id="PS50949">
    <property type="entry name" value="HTH_GNTR"/>
    <property type="match status" value="1"/>
</dbReference>
<comment type="caution">
    <text evidence="8">The sequence shown here is derived from an EMBL/GenBank/DDBJ whole genome shotgun (WGS) entry which is preliminary data.</text>
</comment>
<dbReference type="InterPro" id="IPR015421">
    <property type="entry name" value="PyrdxlP-dep_Trfase_major"/>
</dbReference>
<evidence type="ECO:0000256" key="3">
    <source>
        <dbReference type="ARBA" id="ARBA00022898"/>
    </source>
</evidence>
<dbReference type="GO" id="GO:0003700">
    <property type="term" value="F:DNA-binding transcription factor activity"/>
    <property type="evidence" value="ECO:0007669"/>
    <property type="project" value="InterPro"/>
</dbReference>
<dbReference type="EMBL" id="RQZI01000008">
    <property type="protein sequence ID" value="RRC91573.1"/>
    <property type="molecule type" value="Genomic_DNA"/>
</dbReference>
<sequence>MSYNMKKSNLYGDSFMTKAKYQRIVDKITKDIKEGKLATGQKIPSVRKLAERYHCSKDTAQKALIELKYQKYIYAVPKSGYYVLENAQEEKQDLELPVRDDRHQAYEDFRLCVNETLIGRKNYLFNYYPQQEGLEDLRHSVQKLMLDSAVYASREQLVLTSGTQQALYILSQIDFPNQKERILVEQPTYHRINDLLLAQKLPYETIERTPQGINLQELERIFQSGKIKFFYTIPRFHYPLGHSYSRQDKEEILRLAQLYDVYIVEDDYLSDFDSRRELTFHYLDNSQRVIYIKSFSTSLFPALRITALLLPPQIQKTFIAYKSAVDYDSNLIMQKALSLYIDSLMFEKNRLALLQLQEEEARKAQTLLEQAQLPLSSYLTKDGILLDLRSLSSVSALKHSSLPLDFFEQSYLASCPYQYAKLPYDNLEENVEKLKDYLK</sequence>
<name>A0A3P1S333_STRSA</name>
<dbReference type="Pfam" id="PF00155">
    <property type="entry name" value="Aminotran_1_2"/>
    <property type="match status" value="1"/>
</dbReference>
<dbReference type="Gene3D" id="1.10.10.10">
    <property type="entry name" value="Winged helix-like DNA-binding domain superfamily/Winged helix DNA-binding domain"/>
    <property type="match status" value="1"/>
</dbReference>
<dbReference type="GO" id="GO:0003677">
    <property type="term" value="F:DNA binding"/>
    <property type="evidence" value="ECO:0007669"/>
    <property type="project" value="UniProtKB-KW"/>
</dbReference>
<dbReference type="GO" id="GO:0030170">
    <property type="term" value="F:pyridoxal phosphate binding"/>
    <property type="evidence" value="ECO:0007669"/>
    <property type="project" value="InterPro"/>
</dbReference>